<accession>A0A0R2BN96</accession>
<dbReference type="InterPro" id="IPR027417">
    <property type="entry name" value="P-loop_NTPase"/>
</dbReference>
<dbReference type="PANTHER" id="PTHR48102">
    <property type="entry name" value="ATP-DEPENDENT CLP PROTEASE ATP-BINDING SUBUNIT CLPX-LIKE, MITOCHONDRIAL-RELATED"/>
    <property type="match status" value="1"/>
</dbReference>
<dbReference type="GO" id="GO:0008233">
    <property type="term" value="F:peptidase activity"/>
    <property type="evidence" value="ECO:0007669"/>
    <property type="project" value="UniProtKB-KW"/>
</dbReference>
<feature type="binding site" evidence="5">
    <location>
        <position position="352"/>
    </location>
    <ligand>
        <name>ATP</name>
        <dbReference type="ChEBI" id="CHEBI:30616"/>
    </ligand>
</feature>
<dbReference type="GO" id="GO:0016887">
    <property type="term" value="F:ATP hydrolysis activity"/>
    <property type="evidence" value="ECO:0007669"/>
    <property type="project" value="InterPro"/>
</dbReference>
<dbReference type="GO" id="GO:0009376">
    <property type="term" value="C:HslUV protease complex"/>
    <property type="evidence" value="ECO:0007669"/>
    <property type="project" value="UniProtKB-UniRule"/>
</dbReference>
<dbReference type="GO" id="GO:0005524">
    <property type="term" value="F:ATP binding"/>
    <property type="evidence" value="ECO:0007669"/>
    <property type="project" value="UniProtKB-UniRule"/>
</dbReference>
<dbReference type="NCBIfam" id="NF003544">
    <property type="entry name" value="PRK05201.1"/>
    <property type="match status" value="1"/>
</dbReference>
<dbReference type="PANTHER" id="PTHR48102:SF3">
    <property type="entry name" value="ATP-DEPENDENT PROTEASE ATPASE SUBUNIT HSLU"/>
    <property type="match status" value="1"/>
</dbReference>
<proteinExistence type="inferred from homology"/>
<dbReference type="Gene3D" id="1.10.8.60">
    <property type="match status" value="1"/>
</dbReference>
<protein>
    <recommendedName>
        <fullName evidence="5">ATP-dependent protease ATPase subunit HslU</fullName>
    </recommendedName>
    <alternativeName>
        <fullName evidence="5">Unfoldase HslU</fullName>
    </alternativeName>
</protein>
<evidence type="ECO:0000259" key="7">
    <source>
        <dbReference type="SMART" id="SM01086"/>
    </source>
</evidence>
<dbReference type="GO" id="GO:0043335">
    <property type="term" value="P:protein unfolding"/>
    <property type="evidence" value="ECO:0007669"/>
    <property type="project" value="UniProtKB-UniRule"/>
</dbReference>
<dbReference type="SUPFAM" id="SSF52540">
    <property type="entry name" value="P-loop containing nucleoside triphosphate hydrolases"/>
    <property type="match status" value="1"/>
</dbReference>
<dbReference type="HAMAP" id="MF_00249">
    <property type="entry name" value="HslU"/>
    <property type="match status" value="1"/>
</dbReference>
<comment type="similarity">
    <text evidence="1 5">Belongs to the ClpX chaperone family. HslU subfamily.</text>
</comment>
<evidence type="ECO:0000256" key="5">
    <source>
        <dbReference type="HAMAP-Rule" id="MF_00249"/>
    </source>
</evidence>
<reference evidence="8 9" key="1">
    <citation type="journal article" date="2015" name="Genome Announc.">
        <title>Expanding the biotechnology potential of lactobacilli through comparative genomics of 213 strains and associated genera.</title>
        <authorList>
            <person name="Sun Z."/>
            <person name="Harris H.M."/>
            <person name="McCann A."/>
            <person name="Guo C."/>
            <person name="Argimon S."/>
            <person name="Zhang W."/>
            <person name="Yang X."/>
            <person name="Jeffery I.B."/>
            <person name="Cooney J.C."/>
            <person name="Kagawa T.F."/>
            <person name="Liu W."/>
            <person name="Song Y."/>
            <person name="Salvetti E."/>
            <person name="Wrobel A."/>
            <person name="Rasinkangas P."/>
            <person name="Parkhill J."/>
            <person name="Rea M.C."/>
            <person name="O'Sullivan O."/>
            <person name="Ritari J."/>
            <person name="Douillard F.P."/>
            <person name="Paul Ross R."/>
            <person name="Yang R."/>
            <person name="Briner A.E."/>
            <person name="Felis G.E."/>
            <person name="de Vos W.M."/>
            <person name="Barrangou R."/>
            <person name="Klaenhammer T.R."/>
            <person name="Caufield P.W."/>
            <person name="Cui Y."/>
            <person name="Zhang H."/>
            <person name="O'Toole P.W."/>
        </authorList>
    </citation>
    <scope>NUCLEOTIDE SEQUENCE [LARGE SCALE GENOMIC DNA]</scope>
    <source>
        <strain evidence="8 9">DSM 20452</strain>
    </source>
</reference>
<dbReference type="Pfam" id="PF07724">
    <property type="entry name" value="AAA_2"/>
    <property type="match status" value="1"/>
</dbReference>
<feature type="domain" description="AAA+ ATPase" evidence="6">
    <location>
        <begin position="51"/>
        <end position="367"/>
    </location>
</feature>
<evidence type="ECO:0000256" key="4">
    <source>
        <dbReference type="ARBA" id="ARBA00023186"/>
    </source>
</evidence>
<keyword evidence="4 5" id="KW-0143">Chaperone</keyword>
<evidence type="ECO:0000256" key="2">
    <source>
        <dbReference type="ARBA" id="ARBA00022741"/>
    </source>
</evidence>
<dbReference type="AlphaFoldDB" id="A0A0R2BN96"/>
<dbReference type="Pfam" id="PF00004">
    <property type="entry name" value="AAA"/>
    <property type="match status" value="1"/>
</dbReference>
<comment type="subcellular location">
    <subcellularLocation>
        <location evidence="5">Cytoplasm</location>
    </subcellularLocation>
</comment>
<keyword evidence="2 5" id="KW-0547">Nucleotide-binding</keyword>
<dbReference type="FunFam" id="3.40.50.300:FF:000220">
    <property type="entry name" value="ATP-dependent protease ATPase subunit HslU"/>
    <property type="match status" value="1"/>
</dbReference>
<organism evidence="8 9">
    <name type="scientific">Ligilactobacillus murinus DSM 20452 = NBRC 14221</name>
    <dbReference type="NCBI Taxonomy" id="1423772"/>
    <lineage>
        <taxon>Bacteria</taxon>
        <taxon>Bacillati</taxon>
        <taxon>Bacillota</taxon>
        <taxon>Bacilli</taxon>
        <taxon>Lactobacillales</taxon>
        <taxon>Lactobacillaceae</taxon>
        <taxon>Ligilactobacillus</taxon>
    </lineage>
</organism>
<feature type="binding site" evidence="5">
    <location>
        <position position="20"/>
    </location>
    <ligand>
        <name>ATP</name>
        <dbReference type="ChEBI" id="CHEBI:30616"/>
    </ligand>
</feature>
<evidence type="ECO:0000256" key="1">
    <source>
        <dbReference type="ARBA" id="ARBA00009771"/>
    </source>
</evidence>
<keyword evidence="8" id="KW-0378">Hydrolase</keyword>
<feature type="binding site" evidence="5">
    <location>
        <position position="424"/>
    </location>
    <ligand>
        <name>ATP</name>
        <dbReference type="ChEBI" id="CHEBI:30616"/>
    </ligand>
</feature>
<keyword evidence="3 5" id="KW-0067">ATP-binding</keyword>
<evidence type="ECO:0000256" key="3">
    <source>
        <dbReference type="ARBA" id="ARBA00022840"/>
    </source>
</evidence>
<sequence length="474" mass="53524">MEHSEKTPKQIVAELDNYVIGQDQAKKAISIALRNRYRRMQLPEDMQEEITPKNLMMIGPTGVGKTEIARRLAKIVDAPFIKVEATKFTEVGYVGRDVESMVRDLVEVAYKMEQDELFKKVRGQAVQKADKRLVKLLVPAQKQQKRQNEQENFMQFMRDLQSGKMPNMPGMQGAEENENVTEDVRRERSSVAEKLQRGLLENEEVTIQMEDPAQKFQGADGMLGQMGLDLSDTLGSLAPKRMVTRTLPVKEAREVFVREESEKLMNTADAANAAIKRAENTGIIFIDEIDKITSKSQQNAGEVSREGVQRDILPIVEGSQIKTKYGIIKTDHILFIASGAFAQSKPSDLIAELQGRFPIRVELEDLSKDDFVKILTEPNNALIKQYIAIIGTDNIKVTFTIEAIEKIAEIAYRVNHETDNIGARRLHTILEKLLEDLLFEGPDMQMGEITITEAYVEEKVGKIVADKDLSQYIL</sequence>
<dbReference type="InterPro" id="IPR004491">
    <property type="entry name" value="HslU"/>
</dbReference>
<dbReference type="PATRIC" id="fig|1423772.3.peg.1427"/>
<evidence type="ECO:0000313" key="8">
    <source>
        <dbReference type="EMBL" id="KRM76771.1"/>
    </source>
</evidence>
<dbReference type="RefSeq" id="WP_056958380.1">
    <property type="nucleotide sequence ID" value="NZ_AYYN01000030.1"/>
</dbReference>
<dbReference type="Gene3D" id="3.40.50.300">
    <property type="entry name" value="P-loop containing nucleotide triphosphate hydrolases"/>
    <property type="match status" value="2"/>
</dbReference>
<comment type="subunit">
    <text evidence="5">A double ring-shaped homohexamer of HslV is capped on each side by a ring-shaped HslU homohexamer. The assembly of the HslU/HslV complex is dependent on binding of ATP.</text>
</comment>
<dbReference type="Proteomes" id="UP000051612">
    <property type="component" value="Unassembled WGS sequence"/>
</dbReference>
<gene>
    <name evidence="5" type="primary">hslU</name>
    <name evidence="8" type="ORF">FC48_GL001336</name>
</gene>
<dbReference type="SMART" id="SM01086">
    <property type="entry name" value="ClpB_D2-small"/>
    <property type="match status" value="1"/>
</dbReference>
<dbReference type="NCBIfam" id="TIGR00390">
    <property type="entry name" value="hslU"/>
    <property type="match status" value="1"/>
</dbReference>
<dbReference type="Gene3D" id="1.10.8.10">
    <property type="entry name" value="DNA helicase RuvA subunit, C-terminal domain"/>
    <property type="match status" value="1"/>
</dbReference>
<dbReference type="EMBL" id="AYYN01000030">
    <property type="protein sequence ID" value="KRM76771.1"/>
    <property type="molecule type" value="Genomic_DNA"/>
</dbReference>
<feature type="binding site" evidence="5">
    <location>
        <position position="287"/>
    </location>
    <ligand>
        <name>ATP</name>
        <dbReference type="ChEBI" id="CHEBI:30616"/>
    </ligand>
</feature>
<name>A0A0R2BN96_9LACO</name>
<keyword evidence="8" id="KW-0645">Protease</keyword>
<dbReference type="InterPro" id="IPR003959">
    <property type="entry name" value="ATPase_AAA_core"/>
</dbReference>
<dbReference type="SMART" id="SM00382">
    <property type="entry name" value="AAA"/>
    <property type="match status" value="1"/>
</dbReference>
<dbReference type="InterPro" id="IPR019489">
    <property type="entry name" value="Clp_ATPase_C"/>
</dbReference>
<evidence type="ECO:0000313" key="9">
    <source>
        <dbReference type="Proteomes" id="UP000051612"/>
    </source>
</evidence>
<comment type="function">
    <text evidence="5">ATPase subunit of a proteasome-like degradation complex; this subunit has chaperone activity. The binding of ATP and its subsequent hydrolysis by HslU are essential for unfolding of protein substrates subsequently hydrolyzed by HslV. HslU recognizes the N-terminal part of its protein substrates and unfolds these before they are guided to HslV for hydrolysis.</text>
</comment>
<evidence type="ECO:0000259" key="6">
    <source>
        <dbReference type="SMART" id="SM00382"/>
    </source>
</evidence>
<dbReference type="GO" id="GO:0036402">
    <property type="term" value="F:proteasome-activating activity"/>
    <property type="evidence" value="ECO:0007669"/>
    <property type="project" value="UniProtKB-UniRule"/>
</dbReference>
<comment type="caution">
    <text evidence="8">The sequence shown here is derived from an EMBL/GenBank/DDBJ whole genome shotgun (WGS) entry which is preliminary data.</text>
</comment>
<dbReference type="InterPro" id="IPR050052">
    <property type="entry name" value="ATP-dep_Clp_protease_ClpX"/>
</dbReference>
<feature type="domain" description="Clp ATPase C-terminal" evidence="7">
    <location>
        <begin position="366"/>
        <end position="465"/>
    </location>
</feature>
<keyword evidence="5" id="KW-0963">Cytoplasm</keyword>
<dbReference type="InterPro" id="IPR003593">
    <property type="entry name" value="AAA+_ATPase"/>
</dbReference>
<feature type="binding site" evidence="5">
    <location>
        <begin position="62"/>
        <end position="67"/>
    </location>
    <ligand>
        <name>ATP</name>
        <dbReference type="ChEBI" id="CHEBI:30616"/>
    </ligand>
</feature>